<evidence type="ECO:0000256" key="1">
    <source>
        <dbReference type="SAM" id="Phobius"/>
    </source>
</evidence>
<dbReference type="AlphaFoldDB" id="A0A0A9GHQ1"/>
<dbReference type="EMBL" id="GBRH01173301">
    <property type="protein sequence ID" value="JAE24595.1"/>
    <property type="molecule type" value="Transcribed_RNA"/>
</dbReference>
<evidence type="ECO:0000313" key="2">
    <source>
        <dbReference type="EMBL" id="JAE24595.1"/>
    </source>
</evidence>
<name>A0A0A9GHQ1_ARUDO</name>
<accession>A0A0A9GHQ1</accession>
<reference evidence="2" key="1">
    <citation type="submission" date="2014-09" db="EMBL/GenBank/DDBJ databases">
        <authorList>
            <person name="Magalhaes I.L.F."/>
            <person name="Oliveira U."/>
            <person name="Santos F.R."/>
            <person name="Vidigal T.H.D.A."/>
            <person name="Brescovit A.D."/>
            <person name="Santos A.J."/>
        </authorList>
    </citation>
    <scope>NUCLEOTIDE SEQUENCE</scope>
    <source>
        <tissue evidence="2">Shoot tissue taken approximately 20 cm above the soil surface</tissue>
    </source>
</reference>
<sequence>MCRREISASFYRLRVRENLQLQSIYFAQQLLIPEENNFTQKVTCMKFLMDLWSITTLVVLLSLPILYLATVVYLNPKRR</sequence>
<proteinExistence type="predicted"/>
<feature type="transmembrane region" description="Helical" evidence="1">
    <location>
        <begin position="51"/>
        <end position="74"/>
    </location>
</feature>
<keyword evidence="1" id="KW-0472">Membrane</keyword>
<organism evidence="2">
    <name type="scientific">Arundo donax</name>
    <name type="common">Giant reed</name>
    <name type="synonym">Donax arundinaceus</name>
    <dbReference type="NCBI Taxonomy" id="35708"/>
    <lineage>
        <taxon>Eukaryota</taxon>
        <taxon>Viridiplantae</taxon>
        <taxon>Streptophyta</taxon>
        <taxon>Embryophyta</taxon>
        <taxon>Tracheophyta</taxon>
        <taxon>Spermatophyta</taxon>
        <taxon>Magnoliopsida</taxon>
        <taxon>Liliopsida</taxon>
        <taxon>Poales</taxon>
        <taxon>Poaceae</taxon>
        <taxon>PACMAD clade</taxon>
        <taxon>Arundinoideae</taxon>
        <taxon>Arundineae</taxon>
        <taxon>Arundo</taxon>
    </lineage>
</organism>
<keyword evidence="1" id="KW-0812">Transmembrane</keyword>
<reference evidence="2" key="2">
    <citation type="journal article" date="2015" name="Data Brief">
        <title>Shoot transcriptome of the giant reed, Arundo donax.</title>
        <authorList>
            <person name="Barrero R.A."/>
            <person name="Guerrero F.D."/>
            <person name="Moolhuijzen P."/>
            <person name="Goolsby J.A."/>
            <person name="Tidwell J."/>
            <person name="Bellgard S.E."/>
            <person name="Bellgard M.I."/>
        </authorList>
    </citation>
    <scope>NUCLEOTIDE SEQUENCE</scope>
    <source>
        <tissue evidence="2">Shoot tissue taken approximately 20 cm above the soil surface</tissue>
    </source>
</reference>
<keyword evidence="1" id="KW-1133">Transmembrane helix</keyword>
<protein>
    <submittedName>
        <fullName evidence="2">Uncharacterized protein</fullName>
    </submittedName>
</protein>